<protein>
    <submittedName>
        <fullName evidence="1">Uncharacterized protein</fullName>
    </submittedName>
</protein>
<name>A0ACB7RTB2_HYAAI</name>
<gene>
    <name evidence="1" type="ORF">HPB50_005321</name>
</gene>
<keyword evidence="2" id="KW-1185">Reference proteome</keyword>
<organism evidence="1 2">
    <name type="scientific">Hyalomma asiaticum</name>
    <name type="common">Tick</name>
    <dbReference type="NCBI Taxonomy" id="266040"/>
    <lineage>
        <taxon>Eukaryota</taxon>
        <taxon>Metazoa</taxon>
        <taxon>Ecdysozoa</taxon>
        <taxon>Arthropoda</taxon>
        <taxon>Chelicerata</taxon>
        <taxon>Arachnida</taxon>
        <taxon>Acari</taxon>
        <taxon>Parasitiformes</taxon>
        <taxon>Ixodida</taxon>
        <taxon>Ixodoidea</taxon>
        <taxon>Ixodidae</taxon>
        <taxon>Hyalomminae</taxon>
        <taxon>Hyalomma</taxon>
    </lineage>
</organism>
<comment type="caution">
    <text evidence="1">The sequence shown here is derived from an EMBL/GenBank/DDBJ whole genome shotgun (WGS) entry which is preliminary data.</text>
</comment>
<proteinExistence type="predicted"/>
<accession>A0ACB7RTB2</accession>
<reference evidence="1" key="1">
    <citation type="submission" date="2020-05" db="EMBL/GenBank/DDBJ databases">
        <title>Large-scale comparative analyses of tick genomes elucidate their genetic diversity and vector capacities.</title>
        <authorList>
            <person name="Jia N."/>
            <person name="Wang J."/>
            <person name="Shi W."/>
            <person name="Du L."/>
            <person name="Sun Y."/>
            <person name="Zhan W."/>
            <person name="Jiang J."/>
            <person name="Wang Q."/>
            <person name="Zhang B."/>
            <person name="Ji P."/>
            <person name="Sakyi L.B."/>
            <person name="Cui X."/>
            <person name="Yuan T."/>
            <person name="Jiang B."/>
            <person name="Yang W."/>
            <person name="Lam T.T.-Y."/>
            <person name="Chang Q."/>
            <person name="Ding S."/>
            <person name="Wang X."/>
            <person name="Zhu J."/>
            <person name="Ruan X."/>
            <person name="Zhao L."/>
            <person name="Wei J."/>
            <person name="Que T."/>
            <person name="Du C."/>
            <person name="Cheng J."/>
            <person name="Dai P."/>
            <person name="Han X."/>
            <person name="Huang E."/>
            <person name="Gao Y."/>
            <person name="Liu J."/>
            <person name="Shao H."/>
            <person name="Ye R."/>
            <person name="Li L."/>
            <person name="Wei W."/>
            <person name="Wang X."/>
            <person name="Wang C."/>
            <person name="Yang T."/>
            <person name="Huo Q."/>
            <person name="Li W."/>
            <person name="Guo W."/>
            <person name="Chen H."/>
            <person name="Zhou L."/>
            <person name="Ni X."/>
            <person name="Tian J."/>
            <person name="Zhou Y."/>
            <person name="Sheng Y."/>
            <person name="Liu T."/>
            <person name="Pan Y."/>
            <person name="Xia L."/>
            <person name="Li J."/>
            <person name="Zhao F."/>
            <person name="Cao W."/>
        </authorList>
    </citation>
    <scope>NUCLEOTIDE SEQUENCE</scope>
    <source>
        <strain evidence="1">Hyas-2018</strain>
    </source>
</reference>
<dbReference type="Proteomes" id="UP000821845">
    <property type="component" value="Chromosome 7"/>
</dbReference>
<evidence type="ECO:0000313" key="1">
    <source>
        <dbReference type="EMBL" id="KAH6925430.1"/>
    </source>
</evidence>
<evidence type="ECO:0000313" key="2">
    <source>
        <dbReference type="Proteomes" id="UP000821845"/>
    </source>
</evidence>
<dbReference type="EMBL" id="CM023487">
    <property type="protein sequence ID" value="KAH6925430.1"/>
    <property type="molecule type" value="Genomic_DNA"/>
</dbReference>
<sequence>MQLKPEPISQKKRKPEPKPTTSELLRELFLQRISQTIRLVLAVAADVNLDRLAELADHVHEATARSVNAVSPPADTAISALRPASMNSPLQFPHPTGTLVASFGSSSSSTHTRSSESQPSFSLLVPPAFPTTSHELLPVSGTLSQTHHRGAAATKRQYASVSRVRCRQSARQVSSKHTSMAPVGAAFYSATEQDGKDYWLSQWKEGGATWQQQGVTKLLKDNKDVVLAGKTRAQVFIPLCGKAHELKWFLDLGHNVVGVEFIEDCVREYFAESGLQLQEETCPVIGCTVLQTPDRRLRVFICSIYDFRRDCAGPMDIVWDRSGFSAIPEEDRPRYTAVLKSLLAPGFSYGMWTISYDAPWYKWDIVKPILVDSYVVEKEDFLNGTGPVTYSLWHMTS</sequence>